<evidence type="ECO:0000313" key="2">
    <source>
        <dbReference type="EMBL" id="THV25086.1"/>
    </source>
</evidence>
<reference evidence="2 3" key="1">
    <citation type="submission" date="2019-04" db="EMBL/GenBank/DDBJ databases">
        <title>Genome sequence of strain shin9-1.</title>
        <authorList>
            <person name="Gao J."/>
            <person name="Sun J."/>
        </authorList>
    </citation>
    <scope>NUCLEOTIDE SEQUENCE [LARGE SCALE GENOMIC DNA]</scope>
    <source>
        <strain evidence="3">shin9-1</strain>
    </source>
</reference>
<dbReference type="Proteomes" id="UP000308828">
    <property type="component" value="Unassembled WGS sequence"/>
</dbReference>
<proteinExistence type="predicted"/>
<gene>
    <name evidence="2" type="ORF">FAA97_02460</name>
</gene>
<protein>
    <recommendedName>
        <fullName evidence="4">SMODS and SLOG-associating 2TM effector domain-containing protein</fullName>
    </recommendedName>
</protein>
<accession>A0A4V4HN79</accession>
<dbReference type="OrthoDB" id="8479925at2"/>
<organism evidence="2 3">
    <name type="scientific">Peteryoungia ipomoeae</name>
    <dbReference type="NCBI Taxonomy" id="1210932"/>
    <lineage>
        <taxon>Bacteria</taxon>
        <taxon>Pseudomonadati</taxon>
        <taxon>Pseudomonadota</taxon>
        <taxon>Alphaproteobacteria</taxon>
        <taxon>Hyphomicrobiales</taxon>
        <taxon>Rhizobiaceae</taxon>
        <taxon>Peteryoungia</taxon>
    </lineage>
</organism>
<feature type="transmembrane region" description="Helical" evidence="1">
    <location>
        <begin position="70"/>
        <end position="87"/>
    </location>
</feature>
<evidence type="ECO:0000313" key="3">
    <source>
        <dbReference type="Proteomes" id="UP000308828"/>
    </source>
</evidence>
<keyword evidence="1" id="KW-1133">Transmembrane helix</keyword>
<dbReference type="EMBL" id="STGV01000001">
    <property type="protein sequence ID" value="THV25086.1"/>
    <property type="molecule type" value="Genomic_DNA"/>
</dbReference>
<name>A0A4V4HN79_9HYPH</name>
<keyword evidence="1" id="KW-0472">Membrane</keyword>
<sequence length="203" mass="23353">MTNVDIRTEVSRIRRVSDQLCSSHAALRDKFYRRAFVMDIFLLLLSAWVTIVSVVDERYVAFLTPYGFDSQLWAGLLGLAVFVLTLFQFKVDWKGTSEAHKRTFSLYAEVKREAGYLLASNKDGEEIPLREFQRLTSRYDMASDAGVAVPERDFLRLKKAHRLKIAVSKRLDEYPGSNIWLTAALIILRDNSKWRTLKSPDGK</sequence>
<dbReference type="RefSeq" id="WP_136596934.1">
    <property type="nucleotide sequence ID" value="NZ_STGV01000001.1"/>
</dbReference>
<feature type="transmembrane region" description="Helical" evidence="1">
    <location>
        <begin position="36"/>
        <end position="55"/>
    </location>
</feature>
<dbReference type="AlphaFoldDB" id="A0A4V4HN79"/>
<evidence type="ECO:0008006" key="4">
    <source>
        <dbReference type="Google" id="ProtNLM"/>
    </source>
</evidence>
<keyword evidence="3" id="KW-1185">Reference proteome</keyword>
<evidence type="ECO:0000256" key="1">
    <source>
        <dbReference type="SAM" id="Phobius"/>
    </source>
</evidence>
<comment type="caution">
    <text evidence="2">The sequence shown here is derived from an EMBL/GenBank/DDBJ whole genome shotgun (WGS) entry which is preliminary data.</text>
</comment>
<keyword evidence="1" id="KW-0812">Transmembrane</keyword>